<keyword evidence="1" id="KW-0472">Membrane</keyword>
<dbReference type="STRING" id="29524.SAMN02745171_00925"/>
<dbReference type="Proteomes" id="UP000190121">
    <property type="component" value="Unassembled WGS sequence"/>
</dbReference>
<evidence type="ECO:0000256" key="1">
    <source>
        <dbReference type="SAM" id="Phobius"/>
    </source>
</evidence>
<protein>
    <recommendedName>
        <fullName evidence="4">DUF3784 domain-containing protein</fullName>
    </recommendedName>
</protein>
<dbReference type="EMBL" id="FUXE01000008">
    <property type="protein sequence ID" value="SJZ71460.1"/>
    <property type="molecule type" value="Genomic_DNA"/>
</dbReference>
<proteinExistence type="predicted"/>
<gene>
    <name evidence="2" type="ORF">SAMN02745171_00925</name>
</gene>
<feature type="transmembrane region" description="Helical" evidence="1">
    <location>
        <begin position="66"/>
        <end position="85"/>
    </location>
</feature>
<dbReference type="AlphaFoldDB" id="A0A1T4MWJ5"/>
<keyword evidence="3" id="KW-1185">Reference proteome</keyword>
<dbReference type="Pfam" id="PF12650">
    <property type="entry name" value="DUF3784"/>
    <property type="match status" value="1"/>
</dbReference>
<sequence length="113" mass="13016">MTFVCFTSIFFCKDVTFEAMKFFIFMGILFFVIGLVGYFFPNLIAGYNMLSAKQREQIDIVRFKRVLLIGMSLLATCAIGFSFLPDSPLTHIVWVVFSLFVIGLIIFWGNRKK</sequence>
<evidence type="ECO:0000313" key="3">
    <source>
        <dbReference type="Proteomes" id="UP000190121"/>
    </source>
</evidence>
<organism evidence="2 3">
    <name type="scientific">Porphyromonas circumdentaria</name>
    <dbReference type="NCBI Taxonomy" id="29524"/>
    <lineage>
        <taxon>Bacteria</taxon>
        <taxon>Pseudomonadati</taxon>
        <taxon>Bacteroidota</taxon>
        <taxon>Bacteroidia</taxon>
        <taxon>Bacteroidales</taxon>
        <taxon>Porphyromonadaceae</taxon>
        <taxon>Porphyromonas</taxon>
    </lineage>
</organism>
<name>A0A1T4MWJ5_9PORP</name>
<keyword evidence="1" id="KW-1133">Transmembrane helix</keyword>
<evidence type="ECO:0008006" key="4">
    <source>
        <dbReference type="Google" id="ProtNLM"/>
    </source>
</evidence>
<feature type="transmembrane region" description="Helical" evidence="1">
    <location>
        <begin position="22"/>
        <end position="45"/>
    </location>
</feature>
<evidence type="ECO:0000313" key="2">
    <source>
        <dbReference type="EMBL" id="SJZ71460.1"/>
    </source>
</evidence>
<accession>A0A1T4MWJ5</accession>
<feature type="transmembrane region" description="Helical" evidence="1">
    <location>
        <begin position="91"/>
        <end position="109"/>
    </location>
</feature>
<keyword evidence="1" id="KW-0812">Transmembrane</keyword>
<reference evidence="3" key="1">
    <citation type="submission" date="2017-02" db="EMBL/GenBank/DDBJ databases">
        <authorList>
            <person name="Varghese N."/>
            <person name="Submissions S."/>
        </authorList>
    </citation>
    <scope>NUCLEOTIDE SEQUENCE [LARGE SCALE GENOMIC DNA]</scope>
    <source>
        <strain evidence="3">ATCC 51356</strain>
    </source>
</reference>
<dbReference type="InterPro" id="IPR017259">
    <property type="entry name" value="UCP037672"/>
</dbReference>